<evidence type="ECO:0000313" key="2">
    <source>
        <dbReference type="Proteomes" id="UP000277952"/>
    </source>
</evidence>
<protein>
    <recommendedName>
        <fullName evidence="3">GGDEF domain-containing protein</fullName>
    </recommendedName>
</protein>
<gene>
    <name evidence="1" type="ORF">ALQ94_200040</name>
</gene>
<name>A0A3M2WQF0_PSEA0</name>
<comment type="caution">
    <text evidence="1">The sequence shown here is derived from an EMBL/GenBank/DDBJ whole genome shotgun (WGS) entry which is preliminary data.</text>
</comment>
<evidence type="ECO:0008006" key="3">
    <source>
        <dbReference type="Google" id="ProtNLM"/>
    </source>
</evidence>
<accession>A0A3M2WQF0</accession>
<reference evidence="1 2" key="1">
    <citation type="submission" date="2018-08" db="EMBL/GenBank/DDBJ databases">
        <title>Recombination of ecologically and evolutionarily significant loci maintains genetic cohesion in the Pseudomonas syringae species complex.</title>
        <authorList>
            <person name="Dillon M."/>
            <person name="Thakur S."/>
            <person name="Almeida R.N.D."/>
            <person name="Weir B.S."/>
            <person name="Guttman D.S."/>
        </authorList>
    </citation>
    <scope>NUCLEOTIDE SEQUENCE [LARGE SCALE GENOMIC DNA]</scope>
    <source>
        <strain evidence="1 2">19322</strain>
    </source>
</reference>
<dbReference type="AlphaFoldDB" id="A0A3M2WQF0"/>
<sequence>MDYVETGTDPSPMGNVTISSGVVATSAPIKDGHTYALEEADRLLYCAKSKGRNRVEGRLIQGWYRVGRTATALNLISDG</sequence>
<evidence type="ECO:0000313" key="1">
    <source>
        <dbReference type="EMBL" id="RML53445.1"/>
    </source>
</evidence>
<dbReference type="Proteomes" id="UP000277952">
    <property type="component" value="Unassembled WGS sequence"/>
</dbReference>
<proteinExistence type="predicted"/>
<dbReference type="InterPro" id="IPR043128">
    <property type="entry name" value="Rev_trsase/Diguanyl_cyclase"/>
</dbReference>
<dbReference type="EMBL" id="RBNS01000165">
    <property type="protein sequence ID" value="RML53445.1"/>
    <property type="molecule type" value="Genomic_DNA"/>
</dbReference>
<dbReference type="Gene3D" id="3.30.70.270">
    <property type="match status" value="1"/>
</dbReference>
<organism evidence="1 2">
    <name type="scientific">Pseudomonas amygdali pv. morsprunorum</name>
    <dbReference type="NCBI Taxonomy" id="129138"/>
    <lineage>
        <taxon>Bacteria</taxon>
        <taxon>Pseudomonadati</taxon>
        <taxon>Pseudomonadota</taxon>
        <taxon>Gammaproteobacteria</taxon>
        <taxon>Pseudomonadales</taxon>
        <taxon>Pseudomonadaceae</taxon>
        <taxon>Pseudomonas</taxon>
        <taxon>Pseudomonas amygdali</taxon>
    </lineage>
</organism>